<dbReference type="AlphaFoldDB" id="A0A0D0LBW6"/>
<feature type="chain" id="PRO_5008985600" description="LPS-assembly protein LptD" evidence="1">
    <location>
        <begin position="32"/>
        <end position="871"/>
    </location>
</feature>
<organism evidence="3 4">
    <name type="scientific">Variovorax paradoxus</name>
    <dbReference type="NCBI Taxonomy" id="34073"/>
    <lineage>
        <taxon>Bacteria</taxon>
        <taxon>Pseudomonadati</taxon>
        <taxon>Pseudomonadota</taxon>
        <taxon>Betaproteobacteria</taxon>
        <taxon>Burkholderiales</taxon>
        <taxon>Comamonadaceae</taxon>
        <taxon>Variovorax</taxon>
    </lineage>
</organism>
<feature type="domain" description="LptD C-terminal" evidence="2">
    <location>
        <begin position="337"/>
        <end position="760"/>
    </location>
</feature>
<comment type="function">
    <text evidence="1">Together with LptE, is involved in the assembly of lipopolysaccharide (LPS) at the surface of the outer membrane.</text>
</comment>
<accession>A0A0D0LBW6</accession>
<keyword evidence="1" id="KW-0472">Membrane</keyword>
<keyword evidence="1" id="KW-0998">Cell outer membrane</keyword>
<comment type="similarity">
    <text evidence="1">Belongs to the LptD family.</text>
</comment>
<comment type="caution">
    <text evidence="1">Lacks conserved residue(s) required for the propagation of feature annotation.</text>
</comment>
<dbReference type="InterPro" id="IPR050218">
    <property type="entry name" value="LptD"/>
</dbReference>
<dbReference type="PANTHER" id="PTHR30189">
    <property type="entry name" value="LPS-ASSEMBLY PROTEIN"/>
    <property type="match status" value="1"/>
</dbReference>
<dbReference type="OrthoDB" id="9760225at2"/>
<dbReference type="Pfam" id="PF04453">
    <property type="entry name" value="LptD"/>
    <property type="match status" value="1"/>
</dbReference>
<protein>
    <recommendedName>
        <fullName evidence="1">LPS-assembly protein LptD</fullName>
    </recommendedName>
</protein>
<dbReference type="GO" id="GO:0009279">
    <property type="term" value="C:cell outer membrane"/>
    <property type="evidence" value="ECO:0007669"/>
    <property type="project" value="UniProtKB-SubCell"/>
</dbReference>
<dbReference type="GO" id="GO:1990351">
    <property type="term" value="C:transporter complex"/>
    <property type="evidence" value="ECO:0007669"/>
    <property type="project" value="TreeGrafter"/>
</dbReference>
<evidence type="ECO:0000313" key="4">
    <source>
        <dbReference type="Proteomes" id="UP000032067"/>
    </source>
</evidence>
<feature type="signal peptide" evidence="1">
    <location>
        <begin position="1"/>
        <end position="31"/>
    </location>
</feature>
<sequence length="871" mass="97183" precursor="true">MSRRVALRRASPPLKLAMLSLALLQAHGAYAQPANGLDGPLTLKRTPLLTEVVPPTERGQLPSLVTGDRMSGRPDLETVVEGNATLRRGPVAITADRLEYYQPDDRAKATGNVRVNQAGNVYEGPELELKLETFEGFFNNVRYRFLANGGHGDAERIDFVDANVSIARRATYTTCRREDFPGWMPAWLLTAATITTDTEENEGVATNARLSFMGISTPPIPSVSFPLSNARKSGLLPPTIGVDNTNGIEISQPYYWNIAPNRDATITPTIMSKRGLNLGTEFRYMEKEYSGSIRLDLMGADRLVGQRYNELRASQLEQLAKGEIQAKDLTAAPGSTKRWGIWANHHQDFDAKALGLDSLSANININRVSDNDYWRDFTRTPTLAQRQLPNEASLNWTKDDWSGQVRTLRYQTLQYNLSPIVPSYDRMPQITANYNKYDWHGFDVSLNLDYTRFRVNSILSGQPGFDLTQQSQPDGDRAFALATISRPFITPSSFVIPKLQLNSTAYNFYRPQNEIPTITVNGVQYVNGVPRQNGALYFFPTSANRTVPTFSLDSGLIFERDATYFSRAFRQTLEPRAYYVYTPYRDQSRLPNYDSAANDFSFATIYTENAFSGNDRISDTNALTLGVTSRLIDPATGVEAARIGIAQRLRFADQKVTLPGGLPVTDRASDFLVGGQINWTPKWSTDALVQYNPDTRRSTRAALSARYNPEPYHNLSVAFRYQAPSAAYQAALLANPNTTAVNDGNKSIDVGWQWPLNDLWGDKGKNLGPGKGQGGGRWYAVGRLNYDLQDKKLTDGVLGFEYDGCCWIGRVVLQRITTGQVTANTRIMFQLEFVGFSSIGSSPMQALRQNIQRYEPLRQPGEAPSRFTNYD</sequence>
<dbReference type="GO" id="GO:0015920">
    <property type="term" value="P:lipopolysaccharide transport"/>
    <property type="evidence" value="ECO:0007669"/>
    <property type="project" value="InterPro"/>
</dbReference>
<comment type="subunit">
    <text evidence="1">Component of the lipopolysaccharide transport and assembly complex. Interacts with LptE and LptA.</text>
</comment>
<dbReference type="Gene3D" id="2.60.450.10">
    <property type="entry name" value="Lipopolysaccharide (LPS) transport protein A like domain"/>
    <property type="match status" value="1"/>
</dbReference>
<dbReference type="PANTHER" id="PTHR30189:SF1">
    <property type="entry name" value="LPS-ASSEMBLY PROTEIN LPTD"/>
    <property type="match status" value="1"/>
</dbReference>
<keyword evidence="1" id="KW-0732">Signal</keyword>
<reference evidence="3 4" key="1">
    <citation type="submission" date="2014-12" db="EMBL/GenBank/DDBJ databases">
        <title>16Stimator: statistical estimation of ribosomal gene copy numbers from draft genome assemblies.</title>
        <authorList>
            <person name="Perisin M.A."/>
            <person name="Vetter M."/>
            <person name="Gilbert J.A."/>
            <person name="Bergelson J."/>
        </authorList>
    </citation>
    <scope>NUCLEOTIDE SEQUENCE [LARGE SCALE GENOMIC DNA]</scope>
    <source>
        <strain evidence="3 4">MEDvA23</strain>
    </source>
</reference>
<name>A0A0D0LBW6_VARPD</name>
<dbReference type="HAMAP" id="MF_01411">
    <property type="entry name" value="LPS_assembly_LptD"/>
    <property type="match status" value="1"/>
</dbReference>
<evidence type="ECO:0000256" key="1">
    <source>
        <dbReference type="HAMAP-Rule" id="MF_01411"/>
    </source>
</evidence>
<dbReference type="GO" id="GO:0043165">
    <property type="term" value="P:Gram-negative-bacterium-type cell outer membrane assembly"/>
    <property type="evidence" value="ECO:0007669"/>
    <property type="project" value="UniProtKB-UniRule"/>
</dbReference>
<dbReference type="Proteomes" id="UP000032067">
    <property type="component" value="Unassembled WGS sequence"/>
</dbReference>
<comment type="caution">
    <text evidence="3">The sequence shown here is derived from an EMBL/GenBank/DDBJ whole genome shotgun (WGS) entry which is preliminary data.</text>
</comment>
<dbReference type="RefSeq" id="WP_042577274.1">
    <property type="nucleotide sequence ID" value="NZ_JXQQ01000008.1"/>
</dbReference>
<evidence type="ECO:0000259" key="2">
    <source>
        <dbReference type="Pfam" id="PF04453"/>
    </source>
</evidence>
<proteinExistence type="inferred from homology"/>
<comment type="subcellular location">
    <subcellularLocation>
        <location evidence="1">Cell outer membrane</location>
    </subcellularLocation>
</comment>
<evidence type="ECO:0000313" key="3">
    <source>
        <dbReference type="EMBL" id="KIQ35722.1"/>
    </source>
</evidence>
<gene>
    <name evidence="1" type="primary">lptD</name>
    <name evidence="3" type="ORF">RT97_02815</name>
</gene>
<dbReference type="EMBL" id="JXQQ01000008">
    <property type="protein sequence ID" value="KIQ35722.1"/>
    <property type="molecule type" value="Genomic_DNA"/>
</dbReference>
<dbReference type="InterPro" id="IPR007543">
    <property type="entry name" value="LptD_C"/>
</dbReference>
<dbReference type="InterPro" id="IPR020889">
    <property type="entry name" value="LipoPS_assembly_LptD"/>
</dbReference>